<proteinExistence type="predicted"/>
<feature type="transmembrane region" description="Helical" evidence="1">
    <location>
        <begin position="109"/>
        <end position="129"/>
    </location>
</feature>
<gene>
    <name evidence="2" type="ORF">L485_05330</name>
</gene>
<dbReference type="AlphaFoldDB" id="T0GTU5"/>
<keyword evidence="1" id="KW-0812">Transmembrane</keyword>
<evidence type="ECO:0000313" key="2">
    <source>
        <dbReference type="EMBL" id="EQB04112.1"/>
    </source>
</evidence>
<keyword evidence="1" id="KW-1133">Transmembrane helix</keyword>
<dbReference type="EMBL" id="ATIB01000036">
    <property type="protein sequence ID" value="EQB04112.1"/>
    <property type="molecule type" value="Genomic_DNA"/>
</dbReference>
<feature type="transmembrane region" description="Helical" evidence="1">
    <location>
        <begin position="5"/>
        <end position="23"/>
    </location>
</feature>
<keyword evidence="3" id="KW-1185">Reference proteome</keyword>
<dbReference type="Proteomes" id="UP000015524">
    <property type="component" value="Unassembled WGS sequence"/>
</dbReference>
<accession>T0GTU5</accession>
<dbReference type="eggNOG" id="ENOG5032T1Z">
    <property type="taxonomic scope" value="Bacteria"/>
</dbReference>
<evidence type="ECO:0000313" key="3">
    <source>
        <dbReference type="Proteomes" id="UP000015524"/>
    </source>
</evidence>
<feature type="transmembrane region" description="Helical" evidence="1">
    <location>
        <begin position="83"/>
        <end position="103"/>
    </location>
</feature>
<evidence type="ECO:0000256" key="1">
    <source>
        <dbReference type="SAM" id="Phobius"/>
    </source>
</evidence>
<organism evidence="2 3">
    <name type="scientific">Sphingobium baderi LL03</name>
    <dbReference type="NCBI Taxonomy" id="1114964"/>
    <lineage>
        <taxon>Bacteria</taxon>
        <taxon>Pseudomonadati</taxon>
        <taxon>Pseudomonadota</taxon>
        <taxon>Alphaproteobacteria</taxon>
        <taxon>Sphingomonadales</taxon>
        <taxon>Sphingomonadaceae</taxon>
        <taxon>Sphingobium</taxon>
    </lineage>
</organism>
<evidence type="ECO:0008006" key="4">
    <source>
        <dbReference type="Google" id="ProtNLM"/>
    </source>
</evidence>
<name>T0GTU5_9SPHN</name>
<dbReference type="PATRIC" id="fig|1114964.3.peg.1032"/>
<reference evidence="2 3" key="1">
    <citation type="journal article" date="2013" name="Genome Announc.">
        <title>Draft Genome Sequence of a Hexachlorocyclohexane-Degrading Bacterium, Sphingobium baderi Strain LL03T.</title>
        <authorList>
            <person name="Kaur J."/>
            <person name="Verma H."/>
            <person name="Tripathi C."/>
            <person name="Khurana J.P."/>
            <person name="Lal R."/>
        </authorList>
    </citation>
    <scope>NUCLEOTIDE SEQUENCE [LARGE SCALE GENOMIC DNA]</scope>
    <source>
        <strain evidence="2 3">LL03</strain>
    </source>
</reference>
<feature type="transmembrane region" description="Helical" evidence="1">
    <location>
        <begin position="52"/>
        <end position="76"/>
    </location>
</feature>
<sequence length="131" mass="13951">MAGGVVIGLGAITIAVAFYFVALRPPLLPEDLRYIGGNPQALSPALRDWLGIVFHTWGGFIAGYGIMLTGAGLFMLTGRNSWVVRATALSLPIVFGRFLYSNVLLSSDFLWVIAGLLALALTAACLLILKL</sequence>
<comment type="caution">
    <text evidence="2">The sequence shown here is derived from an EMBL/GenBank/DDBJ whole genome shotgun (WGS) entry which is preliminary data.</text>
</comment>
<keyword evidence="1" id="KW-0472">Membrane</keyword>
<protein>
    <recommendedName>
        <fullName evidence="4">DUF4345 domain-containing protein</fullName>
    </recommendedName>
</protein>